<keyword evidence="1" id="KW-0472">Membrane</keyword>
<dbReference type="Proteomes" id="UP000727456">
    <property type="component" value="Unassembled WGS sequence"/>
</dbReference>
<name>A0ABX0TS80_9SPHN</name>
<dbReference type="InterPro" id="IPR016833">
    <property type="entry name" value="Put_Na-Bile_cotransptr"/>
</dbReference>
<feature type="transmembrane region" description="Helical" evidence="1">
    <location>
        <begin position="202"/>
        <end position="221"/>
    </location>
</feature>
<dbReference type="EMBL" id="JAAOZC010000001">
    <property type="protein sequence ID" value="NIJ06655.1"/>
    <property type="molecule type" value="Genomic_DNA"/>
</dbReference>
<dbReference type="Gene3D" id="1.20.1530.20">
    <property type="match status" value="1"/>
</dbReference>
<comment type="caution">
    <text evidence="2">The sequence shown here is derived from an EMBL/GenBank/DDBJ whole genome shotgun (WGS) entry which is preliminary data.</text>
</comment>
<keyword evidence="3" id="KW-1185">Reference proteome</keyword>
<dbReference type="Pfam" id="PF13593">
    <property type="entry name" value="SBF_like"/>
    <property type="match status" value="1"/>
</dbReference>
<feature type="transmembrane region" description="Helical" evidence="1">
    <location>
        <begin position="5"/>
        <end position="24"/>
    </location>
</feature>
<gene>
    <name evidence="2" type="ORF">FHS31_000237</name>
</gene>
<evidence type="ECO:0000256" key="1">
    <source>
        <dbReference type="SAM" id="Phobius"/>
    </source>
</evidence>
<accession>A0ABX0TS80</accession>
<keyword evidence="1" id="KW-0812">Transmembrane</keyword>
<sequence length="320" mass="34104">MLKRLIPDPFLLWLVGTVLLATFLPARGGFAVVVGWLSIATVVALFFFHGAKLAREEVVAGLASWRLHLTILVITFILFPIVGIIGERLAPGLMPKDLWIGVLFVCALPSTVQSAVAFVSIARGNVPAAIASASASQLLGIFVTPVLMGVLAGTHGGGGGASGVGKVALEIFLPFAAGHLLRPWIRGFVERYKPIIGYTDRSTILIAVYSAFSAAVLEGLWHQLAPASLAVLLAVNVVLLAIALGMTFGIGRLLGFDREDRITILFCGTKKSLVQGVPMARVLFPGPEVGVILLPIMLFHQMQLMACAFLARRYANEKEA</sequence>
<keyword evidence="1" id="KW-1133">Transmembrane helix</keyword>
<evidence type="ECO:0000313" key="2">
    <source>
        <dbReference type="EMBL" id="NIJ06655.1"/>
    </source>
</evidence>
<feature type="transmembrane region" description="Helical" evidence="1">
    <location>
        <begin position="98"/>
        <end position="121"/>
    </location>
</feature>
<feature type="transmembrane region" description="Helical" evidence="1">
    <location>
        <begin position="69"/>
        <end position="86"/>
    </location>
</feature>
<proteinExistence type="predicted"/>
<organism evidence="2 3">
    <name type="scientific">Sphingomonas vulcanisoli</name>
    <dbReference type="NCBI Taxonomy" id="1658060"/>
    <lineage>
        <taxon>Bacteria</taxon>
        <taxon>Pseudomonadati</taxon>
        <taxon>Pseudomonadota</taxon>
        <taxon>Alphaproteobacteria</taxon>
        <taxon>Sphingomonadales</taxon>
        <taxon>Sphingomonadaceae</taxon>
        <taxon>Sphingomonas</taxon>
    </lineage>
</organism>
<feature type="transmembrane region" description="Helical" evidence="1">
    <location>
        <begin position="30"/>
        <end position="48"/>
    </location>
</feature>
<dbReference type="InterPro" id="IPR038770">
    <property type="entry name" value="Na+/solute_symporter_sf"/>
</dbReference>
<feature type="transmembrane region" description="Helical" evidence="1">
    <location>
        <begin position="128"/>
        <end position="151"/>
    </location>
</feature>
<feature type="transmembrane region" description="Helical" evidence="1">
    <location>
        <begin position="227"/>
        <end position="250"/>
    </location>
</feature>
<dbReference type="RefSeq" id="WP_167071229.1">
    <property type="nucleotide sequence ID" value="NZ_JAAOZC010000001.1"/>
</dbReference>
<dbReference type="PANTHER" id="PTHR18640">
    <property type="entry name" value="SOLUTE CARRIER FAMILY 10 MEMBER 7"/>
    <property type="match status" value="1"/>
</dbReference>
<feature type="transmembrane region" description="Helical" evidence="1">
    <location>
        <begin position="163"/>
        <end position="181"/>
    </location>
</feature>
<reference evidence="2 3" key="1">
    <citation type="submission" date="2020-03" db="EMBL/GenBank/DDBJ databases">
        <title>Genomic Encyclopedia of Type Strains, Phase III (KMG-III): the genomes of soil and plant-associated and newly described type strains.</title>
        <authorList>
            <person name="Whitman W."/>
        </authorList>
    </citation>
    <scope>NUCLEOTIDE SEQUENCE [LARGE SCALE GENOMIC DNA]</scope>
    <source>
        <strain evidence="2 3">CECT 8804</strain>
    </source>
</reference>
<dbReference type="PIRSF" id="PIRSF026166">
    <property type="entry name" value="UCP026166"/>
    <property type="match status" value="1"/>
</dbReference>
<protein>
    <submittedName>
        <fullName evidence="2">Sodium/bile acid cotransporter 7</fullName>
    </submittedName>
</protein>
<evidence type="ECO:0000313" key="3">
    <source>
        <dbReference type="Proteomes" id="UP000727456"/>
    </source>
</evidence>
<dbReference type="PANTHER" id="PTHR18640:SF5">
    <property type="entry name" value="SODIUM_BILE ACID COTRANSPORTER 7"/>
    <property type="match status" value="1"/>
</dbReference>